<gene>
    <name evidence="2" type="ORF">MHL29_08205</name>
</gene>
<name>A0ABS9Q1W9_9MICO</name>
<evidence type="ECO:0000259" key="1">
    <source>
        <dbReference type="Pfam" id="PF00561"/>
    </source>
</evidence>
<dbReference type="Proteomes" id="UP001521931">
    <property type="component" value="Unassembled WGS sequence"/>
</dbReference>
<evidence type="ECO:0000313" key="3">
    <source>
        <dbReference type="Proteomes" id="UP001521931"/>
    </source>
</evidence>
<dbReference type="InterPro" id="IPR029058">
    <property type="entry name" value="AB_hydrolase_fold"/>
</dbReference>
<dbReference type="PANTHER" id="PTHR43433">
    <property type="entry name" value="HYDROLASE, ALPHA/BETA FOLD FAMILY PROTEIN"/>
    <property type="match status" value="1"/>
</dbReference>
<dbReference type="InterPro" id="IPR050471">
    <property type="entry name" value="AB_hydrolase"/>
</dbReference>
<evidence type="ECO:0000313" key="2">
    <source>
        <dbReference type="EMBL" id="MCG7321866.1"/>
    </source>
</evidence>
<dbReference type="PANTHER" id="PTHR43433:SF5">
    <property type="entry name" value="AB HYDROLASE-1 DOMAIN-CONTAINING PROTEIN"/>
    <property type="match status" value="1"/>
</dbReference>
<dbReference type="Pfam" id="PF00561">
    <property type="entry name" value="Abhydrolase_1"/>
    <property type="match status" value="1"/>
</dbReference>
<dbReference type="Gene3D" id="3.40.50.1820">
    <property type="entry name" value="alpha/beta hydrolase"/>
    <property type="match status" value="1"/>
</dbReference>
<accession>A0ABS9Q1W9</accession>
<dbReference type="SUPFAM" id="SSF53474">
    <property type="entry name" value="alpha/beta-Hydrolases"/>
    <property type="match status" value="1"/>
</dbReference>
<protein>
    <submittedName>
        <fullName evidence="2">Alpha/beta fold hydrolase</fullName>
    </submittedName>
</protein>
<organism evidence="2 3">
    <name type="scientific">Arsenicicoccus bolidensis</name>
    <dbReference type="NCBI Taxonomy" id="229480"/>
    <lineage>
        <taxon>Bacteria</taxon>
        <taxon>Bacillati</taxon>
        <taxon>Actinomycetota</taxon>
        <taxon>Actinomycetes</taxon>
        <taxon>Micrococcales</taxon>
        <taxon>Intrasporangiaceae</taxon>
        <taxon>Arsenicicoccus</taxon>
    </lineage>
</organism>
<feature type="domain" description="AB hydrolase-1" evidence="1">
    <location>
        <begin position="22"/>
        <end position="132"/>
    </location>
</feature>
<dbReference type="RefSeq" id="WP_029212368.1">
    <property type="nucleotide sequence ID" value="NZ_DAMCTM010000008.1"/>
</dbReference>
<keyword evidence="3" id="KW-1185">Reference proteome</keyword>
<reference evidence="2 3" key="1">
    <citation type="submission" date="2022-02" db="EMBL/GenBank/DDBJ databases">
        <title>Uncovering new skin microbiome diversity through culturing and metagenomics.</title>
        <authorList>
            <person name="Conlan S."/>
            <person name="Deming C."/>
            <person name="Nisc Comparative Sequencing Program N."/>
            <person name="Segre J.A."/>
        </authorList>
    </citation>
    <scope>NUCLEOTIDE SEQUENCE [LARGE SCALE GENOMIC DNA]</scope>
    <source>
        <strain evidence="2 3">ACRQZ</strain>
    </source>
</reference>
<dbReference type="EMBL" id="JAKRCV010000020">
    <property type="protein sequence ID" value="MCG7321866.1"/>
    <property type="molecule type" value="Genomic_DNA"/>
</dbReference>
<comment type="caution">
    <text evidence="2">The sequence shown here is derived from an EMBL/GenBank/DDBJ whole genome shotgun (WGS) entry which is preliminary data.</text>
</comment>
<keyword evidence="2" id="KW-0378">Hydrolase</keyword>
<proteinExistence type="predicted"/>
<dbReference type="InterPro" id="IPR000073">
    <property type="entry name" value="AB_hydrolase_1"/>
</dbReference>
<sequence>MSTIDVDGASLDVEVHGNGPFVVQLHGLTSSRRANADAGLDLTRHLHEHTVIRYDARGHGASTGRPEPGDYGWETLADDLLAVLDRLAPGEAVHGVGPSMGTGTLLHAAVRDPGRFRSLTLTVPPTAWETRAAQSEAYLDSAELVERRGVQAFIRVGRVAARPPAVADQEVPVPDVREELLPSVFRGASQTDLPDPDRLRALSVPTLLLAWPGDPSHPLSTARALHDLLPLSELHLARDPDELSGWPHVLERFLTRQRAAGVTAREARR</sequence>
<dbReference type="GO" id="GO:0016787">
    <property type="term" value="F:hydrolase activity"/>
    <property type="evidence" value="ECO:0007669"/>
    <property type="project" value="UniProtKB-KW"/>
</dbReference>